<dbReference type="RefSeq" id="WP_146203160.1">
    <property type="nucleotide sequence ID" value="NZ_QGHA01000008.1"/>
</dbReference>
<reference evidence="2 3" key="1">
    <citation type="submission" date="2018-05" db="EMBL/GenBank/DDBJ databases">
        <title>Genomic Encyclopedia of Archaeal and Bacterial Type Strains, Phase II (KMG-II): from individual species to whole genera.</title>
        <authorList>
            <person name="Goeker M."/>
        </authorList>
    </citation>
    <scope>NUCLEOTIDE SEQUENCE [LARGE SCALE GENOMIC DNA]</scope>
    <source>
        <strain evidence="2 3">DSM 19975</strain>
    </source>
</reference>
<feature type="region of interest" description="Disordered" evidence="1">
    <location>
        <begin position="1"/>
        <end position="101"/>
    </location>
</feature>
<dbReference type="AlphaFoldDB" id="A0A316H5J5"/>
<keyword evidence="3" id="KW-1185">Reference proteome</keyword>
<accession>A0A316H5J5</accession>
<evidence type="ECO:0000313" key="2">
    <source>
        <dbReference type="EMBL" id="PWK75300.1"/>
    </source>
</evidence>
<feature type="compositionally biased region" description="Low complexity" evidence="1">
    <location>
        <begin position="67"/>
        <end position="82"/>
    </location>
</feature>
<evidence type="ECO:0000313" key="3">
    <source>
        <dbReference type="Proteomes" id="UP000245678"/>
    </source>
</evidence>
<dbReference type="EMBL" id="QGHA01000008">
    <property type="protein sequence ID" value="PWK75300.1"/>
    <property type="molecule type" value="Genomic_DNA"/>
</dbReference>
<proteinExistence type="predicted"/>
<evidence type="ECO:0008006" key="4">
    <source>
        <dbReference type="Google" id="ProtNLM"/>
    </source>
</evidence>
<name>A0A316H5J5_9SPHI</name>
<feature type="compositionally biased region" description="Gly residues" evidence="1">
    <location>
        <begin position="9"/>
        <end position="31"/>
    </location>
</feature>
<comment type="caution">
    <text evidence="2">The sequence shown here is derived from an EMBL/GenBank/DDBJ whole genome shotgun (WGS) entry which is preliminary data.</text>
</comment>
<evidence type="ECO:0000256" key="1">
    <source>
        <dbReference type="SAM" id="MobiDB-lite"/>
    </source>
</evidence>
<gene>
    <name evidence="2" type="ORF">LX99_03793</name>
</gene>
<feature type="compositionally biased region" description="Pro residues" evidence="1">
    <location>
        <begin position="83"/>
        <end position="96"/>
    </location>
</feature>
<dbReference type="Proteomes" id="UP000245678">
    <property type="component" value="Unassembled WGS sequence"/>
</dbReference>
<sequence>MLFTVNFDTGGGSGSGSGSSSGNGGAGGGSGTSTSPDATSLPPCDQATPSMESTRIVLNGNTSGGHTPTDPYNPTNPTGPTNPNDPNPGFPPPDDPGPTVSPCYVVNTMPLTIKTDSLSKHFPCATKLIIEKLAAIGVYANLVTPFLTTQRPDIIWQDGSLPWAASIPNSTEKSYKLGETQPLSSGIGQSAVVTLNRQMLLHSSKLLIAAAIIHETMHAYINYGLSTAQDDASQGYVNFSKDNWLLPIDQWCTIDGLPSNYSNHLVMLTSYFDQAVTALKTWDNASHTDEQYAMAILYGLNTSDPTAPATQISNLQQAFDAIKKKYSLTETQLNTFYLNSLNSNDKLSGNCN</sequence>
<organism evidence="2 3">
    <name type="scientific">Mucilaginibacter oryzae</name>
    <dbReference type="NCBI Taxonomy" id="468058"/>
    <lineage>
        <taxon>Bacteria</taxon>
        <taxon>Pseudomonadati</taxon>
        <taxon>Bacteroidota</taxon>
        <taxon>Sphingobacteriia</taxon>
        <taxon>Sphingobacteriales</taxon>
        <taxon>Sphingobacteriaceae</taxon>
        <taxon>Mucilaginibacter</taxon>
    </lineage>
</organism>
<protein>
    <recommendedName>
        <fullName evidence="4">SprT-like family protein</fullName>
    </recommendedName>
</protein>